<keyword evidence="3" id="KW-1185">Reference proteome</keyword>
<dbReference type="STRING" id="58117.SAMN05421833_11775"/>
<dbReference type="InterPro" id="IPR005302">
    <property type="entry name" value="MoCF_Sase_C"/>
</dbReference>
<dbReference type="InterPro" id="IPR011037">
    <property type="entry name" value="Pyrv_Knase-like_insert_dom_sf"/>
</dbReference>
<dbReference type="InterPro" id="IPR052353">
    <property type="entry name" value="Benzoxazolinone_Detox_Enz"/>
</dbReference>
<dbReference type="Proteomes" id="UP000186096">
    <property type="component" value="Unassembled WGS sequence"/>
</dbReference>
<dbReference type="EMBL" id="FTNI01000017">
    <property type="protein sequence ID" value="SIR85482.1"/>
    <property type="molecule type" value="Genomic_DNA"/>
</dbReference>
<dbReference type="GO" id="GO:0003824">
    <property type="term" value="F:catalytic activity"/>
    <property type="evidence" value="ECO:0007669"/>
    <property type="project" value="InterPro"/>
</dbReference>
<name>A0A1N7EBG9_9ACTN</name>
<proteinExistence type="predicted"/>
<dbReference type="PANTHER" id="PTHR30212:SF2">
    <property type="entry name" value="PROTEIN YIIM"/>
    <property type="match status" value="1"/>
</dbReference>
<dbReference type="GO" id="GO:0030170">
    <property type="term" value="F:pyridoxal phosphate binding"/>
    <property type="evidence" value="ECO:0007669"/>
    <property type="project" value="InterPro"/>
</dbReference>
<dbReference type="GO" id="GO:0030151">
    <property type="term" value="F:molybdenum ion binding"/>
    <property type="evidence" value="ECO:0007669"/>
    <property type="project" value="InterPro"/>
</dbReference>
<evidence type="ECO:0000313" key="2">
    <source>
        <dbReference type="EMBL" id="SIR85482.1"/>
    </source>
</evidence>
<protein>
    <submittedName>
        <fullName evidence="2">MOSC domain-containing protein YiiM</fullName>
    </submittedName>
</protein>
<accession>A0A1N7EBG9</accession>
<dbReference type="RefSeq" id="WP_076437804.1">
    <property type="nucleotide sequence ID" value="NZ_CP192071.1"/>
</dbReference>
<evidence type="ECO:0000313" key="3">
    <source>
        <dbReference type="Proteomes" id="UP000186096"/>
    </source>
</evidence>
<sequence>MRILSVNVGRAVDADWAGNLRRTAIDKRKIEGRVAVRENGLAGDERADVANHGHPDQAVYAYAREDYDWWEPLMGRDLRDGEFGENLTTSGADVTGAVLGERWRIGTAVLEVTAPRVPCVVFRNWLDERGWVKRFTDANRTGAYFRVVEQGDLGAGDEIEVLHRPSGGVTIAESFRAYHGDRDLLLQILDLPGHSDKWDRVAERVLGDRSGVVAS</sequence>
<reference evidence="3" key="1">
    <citation type="submission" date="2017-01" db="EMBL/GenBank/DDBJ databases">
        <authorList>
            <person name="Varghese N."/>
            <person name="Submissions S."/>
        </authorList>
    </citation>
    <scope>NUCLEOTIDE SEQUENCE [LARGE SCALE GENOMIC DNA]</scope>
    <source>
        <strain evidence="3">ATCC 12950</strain>
    </source>
</reference>
<dbReference type="Gene3D" id="2.40.33.20">
    <property type="entry name" value="PK beta-barrel domain-like"/>
    <property type="match status" value="1"/>
</dbReference>
<dbReference type="PROSITE" id="PS51340">
    <property type="entry name" value="MOSC"/>
    <property type="match status" value="1"/>
</dbReference>
<organism evidence="2 3">
    <name type="scientific">Microbispora rosea</name>
    <dbReference type="NCBI Taxonomy" id="58117"/>
    <lineage>
        <taxon>Bacteria</taxon>
        <taxon>Bacillati</taxon>
        <taxon>Actinomycetota</taxon>
        <taxon>Actinomycetes</taxon>
        <taxon>Streptosporangiales</taxon>
        <taxon>Streptosporangiaceae</taxon>
        <taxon>Microbispora</taxon>
    </lineage>
</organism>
<dbReference type="OrthoDB" id="9801223at2"/>
<dbReference type="Pfam" id="PF03473">
    <property type="entry name" value="MOSC"/>
    <property type="match status" value="1"/>
</dbReference>
<dbReference type="AlphaFoldDB" id="A0A1N7EBG9"/>
<feature type="domain" description="MOSC" evidence="1">
    <location>
        <begin position="28"/>
        <end position="162"/>
    </location>
</feature>
<evidence type="ECO:0000259" key="1">
    <source>
        <dbReference type="PROSITE" id="PS51340"/>
    </source>
</evidence>
<gene>
    <name evidence="2" type="ORF">SAMN05421833_11775</name>
</gene>
<dbReference type="SUPFAM" id="SSF50800">
    <property type="entry name" value="PK beta-barrel domain-like"/>
    <property type="match status" value="1"/>
</dbReference>
<dbReference type="PANTHER" id="PTHR30212">
    <property type="entry name" value="PROTEIN YIIM"/>
    <property type="match status" value="1"/>
</dbReference>